<dbReference type="PANTHER" id="PTHR19879:SF9">
    <property type="entry name" value="TRANSCRIPTION INITIATION FACTOR TFIID SUBUNIT 5"/>
    <property type="match status" value="1"/>
</dbReference>
<feature type="repeat" description="WD" evidence="3">
    <location>
        <begin position="732"/>
        <end position="773"/>
    </location>
</feature>
<sequence>CLPETRMAILDEIEGFIDGTKSDNTKRVILLTGGAGTGKSAIAHTIAERFDTGLRLGSSCFFDSTIPMRRDAVAVFRIIARDLASFDQDIKAKLWETIKENQAIRTIVSIREQFENFILKPTETLSLLGPIVIVMDAFDECDNREEFLEIFAANVSKLPDNFRFLLTARPEDDILQCLQALDCVHVMRMDESTSKGSTNEDIEKFIRHELQRVSFKLDRRWPNGSWVTKLVESSDGLFLWASTACSFIKPSRNEISEPAEQFNALVSDRGIIGNIDELYQKVLERKFHNRVGYDKRLSNFKTLMKKILAAKVPLSWAALNDIFNSESISEITEEILPHLGAFLTGTDEMTSPIQFLHFSFKEFLTNPTRGKQFYVGEDAHSANYEFALASLRLMNSLKADICSLRDPMTLNPPTEEIQRHIHNWESIAYACRFWEVHLEESDVPIADDIQVIEFLSVHVLHWIEALSLANQLSVASTSMDSISKVSVENWKNHLKLAADVKRMVIAFHPLVSKHCLQIYHSAMLFIPRNTELFKQYSRNNPLPYELLYPPSEWQALLCTMEGHSDVVTSVVFSPHGDRLASCSLDGTVRFWDSQTGKQIGEAMTGHTNWVNSVVFSPQGDRLASCSDDNTVRLWDVQTGKQIGEAMTGHTDPVNSVVFSPQGDHLASCSNDGTVRLWDSQTGKQFGEAMTGHTDKVNSVVFSPQGDHLASCSNDGTVRLWNSQAGKQNGQAMTGHTGSVNSVVFSPQGDRLASCSDDHTVRLWDLQTGEQIGGAMTGHTGSVLSVVFSPQGDRLATCSADCTVCFWDSQTGKQIGEAMMGHTDFVSHIVFSPQGDRLASCSHDNTVRLWDSQTGKQIGETMIETMTGHTGSVNSVVFSPQGDRLATGSHDHTVCLWDSQTGKQIGEAMTGHTDPVNSVVFSSQGNRLASCAFDSTVRFWDLQTGKQIAEAMTGNIGWVECIVFSPQGDRLASGSSNGKVCLWDSQTGKQIGETMTGHTDSINSVVFSPQGDRLATCSYDGTVCFWDSQTGKQIGEAMTRHTNQVNSIVFSPQGDRLASCSNDNTVRLWDSQTGKQIGDAMAGHIDAVTSVVFSPQ</sequence>
<dbReference type="PRINTS" id="PR00320">
    <property type="entry name" value="GPROTEINBRPT"/>
</dbReference>
<proteinExistence type="predicted"/>
<dbReference type="PROSITE" id="PS00678">
    <property type="entry name" value="WD_REPEATS_1"/>
    <property type="match status" value="11"/>
</dbReference>
<feature type="repeat" description="WD" evidence="3">
    <location>
        <begin position="775"/>
        <end position="816"/>
    </location>
</feature>
<dbReference type="HOGENOM" id="CLU_000288_6_3_1"/>
<dbReference type="SUPFAM" id="SSF52540">
    <property type="entry name" value="P-loop containing nucleoside triphosphate hydrolases"/>
    <property type="match status" value="1"/>
</dbReference>
<evidence type="ECO:0000259" key="4">
    <source>
        <dbReference type="PROSITE" id="PS50837"/>
    </source>
</evidence>
<dbReference type="SUPFAM" id="SSF50978">
    <property type="entry name" value="WD40 repeat-like"/>
    <property type="match status" value="2"/>
</dbReference>
<organism evidence="5 6">
    <name type="scientific">Sphaerobolus stellatus (strain SS14)</name>
    <dbReference type="NCBI Taxonomy" id="990650"/>
    <lineage>
        <taxon>Eukaryota</taxon>
        <taxon>Fungi</taxon>
        <taxon>Dikarya</taxon>
        <taxon>Basidiomycota</taxon>
        <taxon>Agaricomycotina</taxon>
        <taxon>Agaricomycetes</taxon>
        <taxon>Phallomycetidae</taxon>
        <taxon>Geastrales</taxon>
        <taxon>Sphaerobolaceae</taxon>
        <taxon>Sphaerobolus</taxon>
    </lineage>
</organism>
<keyword evidence="2" id="KW-0677">Repeat</keyword>
<dbReference type="AlphaFoldDB" id="A0A0C9U253"/>
<name>A0A0C9U253_SPHS4</name>
<dbReference type="EMBL" id="KN837174">
    <property type="protein sequence ID" value="KIJ36863.1"/>
    <property type="molecule type" value="Genomic_DNA"/>
</dbReference>
<feature type="domain" description="NACHT" evidence="4">
    <location>
        <begin position="27"/>
        <end position="170"/>
    </location>
</feature>
<evidence type="ECO:0000256" key="2">
    <source>
        <dbReference type="ARBA" id="ARBA00022737"/>
    </source>
</evidence>
<dbReference type="InterPro" id="IPR015943">
    <property type="entry name" value="WD40/YVTN_repeat-like_dom_sf"/>
</dbReference>
<dbReference type="InterPro" id="IPR056884">
    <property type="entry name" value="NPHP3-like_N"/>
</dbReference>
<dbReference type="PROSITE" id="PS50294">
    <property type="entry name" value="WD_REPEATS_REGION"/>
    <property type="match status" value="12"/>
</dbReference>
<feature type="non-terminal residue" evidence="5">
    <location>
        <position position="1095"/>
    </location>
</feature>
<evidence type="ECO:0000256" key="3">
    <source>
        <dbReference type="PROSITE-ProRule" id="PRU00221"/>
    </source>
</evidence>
<dbReference type="Gene3D" id="3.40.50.300">
    <property type="entry name" value="P-loop containing nucleotide triphosphate hydrolases"/>
    <property type="match status" value="1"/>
</dbReference>
<evidence type="ECO:0000256" key="1">
    <source>
        <dbReference type="ARBA" id="ARBA00022574"/>
    </source>
</evidence>
<dbReference type="PROSITE" id="PS50837">
    <property type="entry name" value="NACHT"/>
    <property type="match status" value="1"/>
</dbReference>
<dbReference type="InterPro" id="IPR027417">
    <property type="entry name" value="P-loop_NTPase"/>
</dbReference>
<dbReference type="InterPro" id="IPR019775">
    <property type="entry name" value="WD40_repeat_CS"/>
</dbReference>
<dbReference type="Proteomes" id="UP000054279">
    <property type="component" value="Unassembled WGS sequence"/>
</dbReference>
<protein>
    <recommendedName>
        <fullName evidence="4">NACHT domain-containing protein</fullName>
    </recommendedName>
</protein>
<accession>A0A0C9U253</accession>
<dbReference type="InterPro" id="IPR036322">
    <property type="entry name" value="WD40_repeat_dom_sf"/>
</dbReference>
<feature type="repeat" description="WD" evidence="3">
    <location>
        <begin position="994"/>
        <end position="1035"/>
    </location>
</feature>
<feature type="repeat" description="WD" evidence="3">
    <location>
        <begin position="646"/>
        <end position="687"/>
    </location>
</feature>
<dbReference type="Pfam" id="PF00400">
    <property type="entry name" value="WD40"/>
    <property type="match status" value="12"/>
</dbReference>
<dbReference type="PROSITE" id="PS50082">
    <property type="entry name" value="WD_REPEATS_2"/>
    <property type="match status" value="12"/>
</dbReference>
<feature type="repeat" description="WD" evidence="3">
    <location>
        <begin position="951"/>
        <end position="992"/>
    </location>
</feature>
<feature type="repeat" description="WD" evidence="3">
    <location>
        <begin position="689"/>
        <end position="730"/>
    </location>
</feature>
<reference evidence="5 6" key="1">
    <citation type="submission" date="2014-06" db="EMBL/GenBank/DDBJ databases">
        <title>Evolutionary Origins and Diversification of the Mycorrhizal Mutualists.</title>
        <authorList>
            <consortium name="DOE Joint Genome Institute"/>
            <consortium name="Mycorrhizal Genomics Consortium"/>
            <person name="Kohler A."/>
            <person name="Kuo A."/>
            <person name="Nagy L.G."/>
            <person name="Floudas D."/>
            <person name="Copeland A."/>
            <person name="Barry K.W."/>
            <person name="Cichocki N."/>
            <person name="Veneault-Fourrey C."/>
            <person name="LaButti K."/>
            <person name="Lindquist E.A."/>
            <person name="Lipzen A."/>
            <person name="Lundell T."/>
            <person name="Morin E."/>
            <person name="Murat C."/>
            <person name="Riley R."/>
            <person name="Ohm R."/>
            <person name="Sun H."/>
            <person name="Tunlid A."/>
            <person name="Henrissat B."/>
            <person name="Grigoriev I.V."/>
            <person name="Hibbett D.S."/>
            <person name="Martin F."/>
        </authorList>
    </citation>
    <scope>NUCLEOTIDE SEQUENCE [LARGE SCALE GENOMIC DNA]</scope>
    <source>
        <strain evidence="5 6">SS14</strain>
    </source>
</reference>
<dbReference type="CDD" id="cd00200">
    <property type="entry name" value="WD40"/>
    <property type="match status" value="2"/>
</dbReference>
<gene>
    <name evidence="5" type="ORF">M422DRAFT_111641</name>
</gene>
<evidence type="ECO:0000313" key="5">
    <source>
        <dbReference type="EMBL" id="KIJ36863.1"/>
    </source>
</evidence>
<feature type="repeat" description="WD" evidence="3">
    <location>
        <begin position="560"/>
        <end position="601"/>
    </location>
</feature>
<dbReference type="PANTHER" id="PTHR19879">
    <property type="entry name" value="TRANSCRIPTION INITIATION FACTOR TFIID"/>
    <property type="match status" value="1"/>
</dbReference>
<dbReference type="InterPro" id="IPR007111">
    <property type="entry name" value="NACHT_NTPase"/>
</dbReference>
<feature type="repeat" description="WD" evidence="3">
    <location>
        <begin position="908"/>
        <end position="949"/>
    </location>
</feature>
<feature type="repeat" description="WD" evidence="3">
    <location>
        <begin position="865"/>
        <end position="906"/>
    </location>
</feature>
<dbReference type="OrthoDB" id="3266532at2759"/>
<feature type="non-terminal residue" evidence="5">
    <location>
        <position position="1"/>
    </location>
</feature>
<feature type="repeat" description="WD" evidence="3">
    <location>
        <begin position="818"/>
        <end position="859"/>
    </location>
</feature>
<feature type="repeat" description="WD" evidence="3">
    <location>
        <begin position="603"/>
        <end position="644"/>
    </location>
</feature>
<dbReference type="InterPro" id="IPR001680">
    <property type="entry name" value="WD40_rpt"/>
</dbReference>
<evidence type="ECO:0000313" key="6">
    <source>
        <dbReference type="Proteomes" id="UP000054279"/>
    </source>
</evidence>
<dbReference type="Pfam" id="PF24883">
    <property type="entry name" value="NPHP3_N"/>
    <property type="match status" value="1"/>
</dbReference>
<keyword evidence="6" id="KW-1185">Reference proteome</keyword>
<keyword evidence="1 3" id="KW-0853">WD repeat</keyword>
<feature type="repeat" description="WD" evidence="3">
    <location>
        <begin position="1037"/>
        <end position="1078"/>
    </location>
</feature>
<dbReference type="SMART" id="SM00320">
    <property type="entry name" value="WD40"/>
    <property type="match status" value="12"/>
</dbReference>
<dbReference type="InterPro" id="IPR020472">
    <property type="entry name" value="WD40_PAC1"/>
</dbReference>
<dbReference type="Gene3D" id="2.130.10.10">
    <property type="entry name" value="YVTN repeat-like/Quinoprotein amine dehydrogenase"/>
    <property type="match status" value="6"/>
</dbReference>